<gene>
    <name evidence="1" type="ORF">LKD48_16225</name>
</gene>
<dbReference type="InterPro" id="IPR017853">
    <property type="entry name" value="GH"/>
</dbReference>
<organism evidence="1 2">
    <name type="scientific">Anthropogastromicrobium aceti</name>
    <dbReference type="NCBI Taxonomy" id="2981768"/>
    <lineage>
        <taxon>Bacteria</taxon>
        <taxon>Bacillati</taxon>
        <taxon>Bacillota</taxon>
        <taxon>Clostridia</taxon>
        <taxon>Lachnospirales</taxon>
        <taxon>Lachnospiraceae</taxon>
        <taxon>Anthropogastromicrobium</taxon>
    </lineage>
</organism>
<dbReference type="AlphaFoldDB" id="A0AAE3E6G0"/>
<feature type="non-terminal residue" evidence="1">
    <location>
        <position position="1"/>
    </location>
</feature>
<dbReference type="EMBL" id="JAJEQN010000080">
    <property type="protein sequence ID" value="MCC2223143.1"/>
    <property type="molecule type" value="Genomic_DNA"/>
</dbReference>
<sequence>GYNGEKGEQHMRTLTAMAREIGFDLPLCTATGWGGAATGGLLPVMGGYCEAPWDQRITEIEPNTNYVFSHIRNDALIASDHHVDDTVTFNQDDFPYLTAELGGGLQVTKHRRPIVSGNDVGAMSLTKLGSGVGLLGYYMYHGGSNPDSKLSTLQESRATGYLNDLPEINYDFNAPIRQYGTISDNYREIRLLAYFLQDFGADLAVLPADIDPDFVKPGDTHTLRVSVRHDDTHGYVFVNNYQRRLTMDDHKDVVLEGKTKGEPVRFPKTDIASGEYAFYPYNMKLKNAVLVSALATPLCKLSCKDEDVYVFYGDKDPQFTWEGTPAKVLHLSRADALSAARVTLRDQQEYLVLSDDFVWEENGALRVVGGEETIIRTFPKLSKDVLPADFKEIAGEGELTVYKRSQAKNNANVQTSVSFVQSTKTPEELSGELVNSCGQPETLKGDEKIYEISVQYAKENRNDRKEGYDCILSFDYACESMELFVNGRKVNDYFYTGQRALFSLGYFDFPTKITAVLHPLHEGDHIYLQEWPKMDDKKACRIEAITLTEQFT</sequence>
<evidence type="ECO:0000313" key="1">
    <source>
        <dbReference type="EMBL" id="MCC2223143.1"/>
    </source>
</evidence>
<evidence type="ECO:0000313" key="2">
    <source>
        <dbReference type="Proteomes" id="UP001198200"/>
    </source>
</evidence>
<dbReference type="Gene3D" id="3.20.20.80">
    <property type="entry name" value="Glycosidases"/>
    <property type="match status" value="1"/>
</dbReference>
<protein>
    <submittedName>
        <fullName evidence="1">Beta-galactosidase</fullName>
    </submittedName>
</protein>
<dbReference type="Proteomes" id="UP001198200">
    <property type="component" value="Unassembled WGS sequence"/>
</dbReference>
<dbReference type="SUPFAM" id="SSF51445">
    <property type="entry name" value="(Trans)glycosidases"/>
    <property type="match status" value="1"/>
</dbReference>
<comment type="caution">
    <text evidence="1">The sequence shown here is derived from an EMBL/GenBank/DDBJ whole genome shotgun (WGS) entry which is preliminary data.</text>
</comment>
<reference evidence="1 2" key="1">
    <citation type="submission" date="2021-10" db="EMBL/GenBank/DDBJ databases">
        <title>Anaerobic single-cell dispensing facilitates the cultivation of human gut bacteria.</title>
        <authorList>
            <person name="Afrizal A."/>
        </authorList>
    </citation>
    <scope>NUCLEOTIDE SEQUENCE [LARGE SCALE GENOMIC DNA]</scope>
    <source>
        <strain evidence="1 2">CLA-AA-H224</strain>
    </source>
</reference>
<proteinExistence type="predicted"/>
<accession>A0AAE3E6G0</accession>
<keyword evidence="2" id="KW-1185">Reference proteome</keyword>
<name>A0AAE3E6G0_9FIRM</name>
<dbReference type="RefSeq" id="WP_308732619.1">
    <property type="nucleotide sequence ID" value="NZ_JAJEQN010000080.1"/>
</dbReference>